<evidence type="ECO:0000256" key="1">
    <source>
        <dbReference type="SAM" id="MobiDB-lite"/>
    </source>
</evidence>
<reference evidence="3" key="1">
    <citation type="submission" date="2020-06" db="EMBL/GenBank/DDBJ databases">
        <authorList>
            <consortium name="Wellcome Sanger Institute Data Sharing"/>
        </authorList>
    </citation>
    <scope>NUCLEOTIDE SEQUENCE [LARGE SCALE GENOMIC DNA]</scope>
</reference>
<keyword evidence="4" id="KW-1185">Reference proteome</keyword>
<feature type="region of interest" description="Disordered" evidence="1">
    <location>
        <begin position="189"/>
        <end position="217"/>
    </location>
</feature>
<feature type="region of interest" description="Disordered" evidence="1">
    <location>
        <begin position="237"/>
        <end position="303"/>
    </location>
</feature>
<reference evidence="3" key="2">
    <citation type="submission" date="2025-08" db="UniProtKB">
        <authorList>
            <consortium name="Ensembl"/>
        </authorList>
    </citation>
    <scope>IDENTIFICATION</scope>
</reference>
<dbReference type="Ensembl" id="ENSGWIT00000043034.1">
    <property type="protein sequence ID" value="ENSGWIP00000039586.1"/>
    <property type="gene ID" value="ENSGWIG00000020092.1"/>
</dbReference>
<dbReference type="GeneID" id="114471116"/>
<evidence type="ECO:0000259" key="2">
    <source>
        <dbReference type="PROSITE" id="PS51457"/>
    </source>
</evidence>
<feature type="compositionally biased region" description="Low complexity" evidence="1">
    <location>
        <begin position="84"/>
        <end position="93"/>
    </location>
</feature>
<evidence type="ECO:0000313" key="3">
    <source>
        <dbReference type="Ensembl" id="ENSGWIP00000039586.1"/>
    </source>
</evidence>
<dbReference type="Proteomes" id="UP000694680">
    <property type="component" value="Chromosome 10"/>
</dbReference>
<feature type="region of interest" description="Disordered" evidence="1">
    <location>
        <begin position="1"/>
        <end position="62"/>
    </location>
</feature>
<gene>
    <name evidence="3" type="primary">bend4</name>
</gene>
<evidence type="ECO:0000313" key="4">
    <source>
        <dbReference type="Proteomes" id="UP000694680"/>
    </source>
</evidence>
<accession>A0A8C5H3I4</accession>
<sequence>MELEMQPADEGPSPPKLCSRGPYSSLKPFQSKRSAGKSRFDHRSSTTDTPAFGDGHRFTFHPDHQHQLHPLRLQQLHHEAGVGTTTTTTTTTTCSQRQHRFPACEARPSSRIPTSSSASLSLHSTRTSPDCSSAISTENRLILDAFAQQCSRVLSLLNNGRLLQLPSSSFSSSIKLEDRLGDTRGLCSSSLGKSKCEESSSTTDPEEEAPQSHLNQHRTSAVLRIFTDSLQNYLLSGPQQQQQQRQQHQVSGLEDVHCPSAEPGSGLSPTTHNLGRWGSPAPSESYGHPSSTLPEEDEEEENCCPRCLELEQEVLSLQQENEELRNKLETIPVPCQNVLDYFKTVLDVHNQLVQPMAEELLTEEEERQSVFEGSKQLLENYPLYITNKQWDEAVNSSKNDGRRLLRYLIRYVFTTDELKFSCGLGKRKRSVHSAEPGLERRPLNPVKVSCLREFIRMHCASNPDWWMPSEEQINKVFSDAVGHARQGRAVGTFLSSSGSSTSTSSLYMDGLDSHLSQEELYFKSCQNGQSD</sequence>
<reference evidence="3" key="3">
    <citation type="submission" date="2025-09" db="UniProtKB">
        <authorList>
            <consortium name="Ensembl"/>
        </authorList>
    </citation>
    <scope>IDENTIFICATION</scope>
</reference>
<name>A0A8C5H3I4_GOUWI</name>
<dbReference type="InterPro" id="IPR018379">
    <property type="entry name" value="BEN_domain"/>
</dbReference>
<protein>
    <recommendedName>
        <fullName evidence="2">BEN domain-containing protein</fullName>
    </recommendedName>
</protein>
<dbReference type="CTD" id="389206"/>
<feature type="compositionally biased region" description="Low complexity" evidence="1">
    <location>
        <begin position="239"/>
        <end position="249"/>
    </location>
</feature>
<dbReference type="PANTHER" id="PTHR35082">
    <property type="entry name" value="BEN DOMAIN-CONTAINING PROTEIN 4"/>
    <property type="match status" value="1"/>
</dbReference>
<feature type="domain" description="BEN" evidence="2">
    <location>
        <begin position="380"/>
        <end position="488"/>
    </location>
</feature>
<dbReference type="RefSeq" id="XP_028315512.1">
    <property type="nucleotide sequence ID" value="XM_028459711.1"/>
</dbReference>
<dbReference type="Pfam" id="PF10523">
    <property type="entry name" value="BEN"/>
    <property type="match status" value="1"/>
</dbReference>
<dbReference type="AlphaFoldDB" id="A0A8C5H3I4"/>
<dbReference type="OrthoDB" id="8803347at2759"/>
<proteinExistence type="predicted"/>
<feature type="compositionally biased region" description="Low complexity" evidence="1">
    <location>
        <begin position="106"/>
        <end position="128"/>
    </location>
</feature>
<feature type="region of interest" description="Disordered" evidence="1">
    <location>
        <begin position="84"/>
        <end position="133"/>
    </location>
</feature>
<dbReference type="PANTHER" id="PTHR35082:SF1">
    <property type="entry name" value="BEN DOMAIN-CONTAINING PROTEIN 4"/>
    <property type="match status" value="1"/>
</dbReference>
<dbReference type="InterPro" id="IPR038950">
    <property type="entry name" value="BEND4"/>
</dbReference>
<dbReference type="GO" id="GO:0003677">
    <property type="term" value="F:DNA binding"/>
    <property type="evidence" value="ECO:0007669"/>
    <property type="project" value="InterPro"/>
</dbReference>
<dbReference type="SMART" id="SM01025">
    <property type="entry name" value="BEN"/>
    <property type="match status" value="1"/>
</dbReference>
<organism evidence="3 4">
    <name type="scientific">Gouania willdenowi</name>
    <name type="common">Blunt-snouted clingfish</name>
    <name type="synonym">Lepadogaster willdenowi</name>
    <dbReference type="NCBI Taxonomy" id="441366"/>
    <lineage>
        <taxon>Eukaryota</taxon>
        <taxon>Metazoa</taxon>
        <taxon>Chordata</taxon>
        <taxon>Craniata</taxon>
        <taxon>Vertebrata</taxon>
        <taxon>Euteleostomi</taxon>
        <taxon>Actinopterygii</taxon>
        <taxon>Neopterygii</taxon>
        <taxon>Teleostei</taxon>
        <taxon>Neoteleostei</taxon>
        <taxon>Acanthomorphata</taxon>
        <taxon>Ovalentaria</taxon>
        <taxon>Blenniimorphae</taxon>
        <taxon>Blenniiformes</taxon>
        <taxon>Gobiesocoidei</taxon>
        <taxon>Gobiesocidae</taxon>
        <taxon>Gobiesocinae</taxon>
        <taxon>Gouania</taxon>
    </lineage>
</organism>
<dbReference type="PROSITE" id="PS51457">
    <property type="entry name" value="BEN"/>
    <property type="match status" value="1"/>
</dbReference>